<comment type="subcellular location">
    <subcellularLocation>
        <location evidence="1">Cell junction</location>
        <location evidence="1">Tight junction</location>
    </subcellularLocation>
    <subcellularLocation>
        <location evidence="2">Cell membrane</location>
        <topology evidence="2">Multi-pass membrane protein</topology>
    </subcellularLocation>
</comment>
<reference evidence="11" key="1">
    <citation type="submission" date="2025-08" db="UniProtKB">
        <authorList>
            <consortium name="Ensembl"/>
        </authorList>
    </citation>
    <scope>IDENTIFICATION</scope>
</reference>
<feature type="transmembrane region" description="Helical" evidence="10">
    <location>
        <begin position="20"/>
        <end position="40"/>
    </location>
</feature>
<keyword evidence="4" id="KW-0796">Tight junction</keyword>
<keyword evidence="5" id="KW-1003">Cell membrane</keyword>
<evidence type="ECO:0000256" key="9">
    <source>
        <dbReference type="ARBA" id="ARBA00023136"/>
    </source>
</evidence>
<evidence type="ECO:0000256" key="1">
    <source>
        <dbReference type="ARBA" id="ARBA00004435"/>
    </source>
</evidence>
<feature type="transmembrane region" description="Helical" evidence="10">
    <location>
        <begin position="140"/>
        <end position="164"/>
    </location>
</feature>
<evidence type="ECO:0000256" key="5">
    <source>
        <dbReference type="ARBA" id="ARBA00022475"/>
    </source>
</evidence>
<proteinExistence type="inferred from homology"/>
<dbReference type="InterPro" id="IPR004031">
    <property type="entry name" value="PMP22/EMP/MP20/Claudin"/>
</dbReference>
<dbReference type="GO" id="GO:0005923">
    <property type="term" value="C:bicellular tight junction"/>
    <property type="evidence" value="ECO:0007669"/>
    <property type="project" value="UniProtKB-SubCell"/>
</dbReference>
<gene>
    <name evidence="11" type="primary">CLDN34</name>
</gene>
<evidence type="ECO:0000313" key="12">
    <source>
        <dbReference type="Proteomes" id="UP000694545"/>
    </source>
</evidence>
<dbReference type="Ensembl" id="ENSVKKT00000009179.1">
    <property type="protein sequence ID" value="ENSVKKP00000008951.1"/>
    <property type="gene ID" value="ENSVKKG00000006357.1"/>
</dbReference>
<keyword evidence="12" id="KW-1185">Reference proteome</keyword>
<evidence type="ECO:0000256" key="7">
    <source>
        <dbReference type="ARBA" id="ARBA00022949"/>
    </source>
</evidence>
<dbReference type="Proteomes" id="UP000694545">
    <property type="component" value="Unplaced"/>
</dbReference>
<dbReference type="InterPro" id="IPR006187">
    <property type="entry name" value="Claudin"/>
</dbReference>
<keyword evidence="7" id="KW-0965">Cell junction</keyword>
<sequence>MAGKSCGRIAPDDILISGRLGHVTCLQFCGLFLAILGWIMCVTSTAVEQWRVWHVHNVTGISSGIVWIGIWKVCFMKDATEKNKYFYCEEFTDEHKTLPKEIFIAQDLMALASIVNALAISFMSFALWNVFKTTKQKEALITFFTIGGILNLAAGVIVSIPISWNLHSVLAKEEIEFPEFFQLPRAPKDQYVGTAIYIGFGAVALQLVSGSFILIQKYLTVNKTHPFDLIQAQAIASKSRSHSCPSCGSSVDLTGILKNA</sequence>
<dbReference type="AlphaFoldDB" id="A0A8D2KUG0"/>
<keyword evidence="6 10" id="KW-0812">Transmembrane</keyword>
<dbReference type="Pfam" id="PF13903">
    <property type="entry name" value="Claudin_2"/>
    <property type="match status" value="1"/>
</dbReference>
<reference evidence="11" key="2">
    <citation type="submission" date="2025-09" db="UniProtKB">
        <authorList>
            <consortium name="Ensembl"/>
        </authorList>
    </citation>
    <scope>IDENTIFICATION</scope>
</reference>
<protein>
    <submittedName>
        <fullName evidence="11">Uncharacterized protein</fullName>
    </submittedName>
</protein>
<dbReference type="GO" id="GO:0005198">
    <property type="term" value="F:structural molecule activity"/>
    <property type="evidence" value="ECO:0007669"/>
    <property type="project" value="InterPro"/>
</dbReference>
<dbReference type="GO" id="GO:0005886">
    <property type="term" value="C:plasma membrane"/>
    <property type="evidence" value="ECO:0007669"/>
    <property type="project" value="UniProtKB-SubCell"/>
</dbReference>
<keyword evidence="9 10" id="KW-0472">Membrane</keyword>
<evidence type="ECO:0000313" key="11">
    <source>
        <dbReference type="Ensembl" id="ENSVKKP00000008951.1"/>
    </source>
</evidence>
<accession>A0A8D2KUG0</accession>
<dbReference type="PANTHER" id="PTHR12002">
    <property type="entry name" value="CLAUDIN"/>
    <property type="match status" value="1"/>
</dbReference>
<keyword evidence="8 10" id="KW-1133">Transmembrane helix</keyword>
<feature type="transmembrane region" description="Helical" evidence="10">
    <location>
        <begin position="108"/>
        <end position="128"/>
    </location>
</feature>
<evidence type="ECO:0000256" key="3">
    <source>
        <dbReference type="ARBA" id="ARBA00008295"/>
    </source>
</evidence>
<evidence type="ECO:0000256" key="4">
    <source>
        <dbReference type="ARBA" id="ARBA00022427"/>
    </source>
</evidence>
<evidence type="ECO:0000256" key="6">
    <source>
        <dbReference type="ARBA" id="ARBA00022692"/>
    </source>
</evidence>
<feature type="transmembrane region" description="Helical" evidence="10">
    <location>
        <begin position="195"/>
        <end position="215"/>
    </location>
</feature>
<name>A0A8D2KUG0_VARKO</name>
<evidence type="ECO:0000256" key="10">
    <source>
        <dbReference type="SAM" id="Phobius"/>
    </source>
</evidence>
<evidence type="ECO:0000256" key="2">
    <source>
        <dbReference type="ARBA" id="ARBA00004651"/>
    </source>
</evidence>
<dbReference type="Gene3D" id="1.20.140.150">
    <property type="match status" value="1"/>
</dbReference>
<organism evidence="11 12">
    <name type="scientific">Varanus komodoensis</name>
    <name type="common">Komodo dragon</name>
    <dbReference type="NCBI Taxonomy" id="61221"/>
    <lineage>
        <taxon>Eukaryota</taxon>
        <taxon>Metazoa</taxon>
        <taxon>Chordata</taxon>
        <taxon>Craniata</taxon>
        <taxon>Vertebrata</taxon>
        <taxon>Euteleostomi</taxon>
        <taxon>Lepidosauria</taxon>
        <taxon>Squamata</taxon>
        <taxon>Bifurcata</taxon>
        <taxon>Unidentata</taxon>
        <taxon>Episquamata</taxon>
        <taxon>Toxicofera</taxon>
        <taxon>Anguimorpha</taxon>
        <taxon>Paleoanguimorpha</taxon>
        <taxon>Varanoidea</taxon>
        <taxon>Varanidae</taxon>
        <taxon>Varanus</taxon>
    </lineage>
</organism>
<dbReference type="OMA" id="MMLAAIF"/>
<evidence type="ECO:0000256" key="8">
    <source>
        <dbReference type="ARBA" id="ARBA00022989"/>
    </source>
</evidence>
<comment type="similarity">
    <text evidence="3">Belongs to the claudin family.</text>
</comment>